<protein>
    <submittedName>
        <fullName evidence="1">Uncharacterized protein</fullName>
    </submittedName>
</protein>
<gene>
    <name evidence="1" type="ORF">METZ01_LOCUS126300</name>
</gene>
<name>A0A381Y8M0_9ZZZZ</name>
<feature type="non-terminal residue" evidence="1">
    <location>
        <position position="38"/>
    </location>
</feature>
<proteinExistence type="predicted"/>
<dbReference type="AlphaFoldDB" id="A0A381Y8M0"/>
<reference evidence="1" key="1">
    <citation type="submission" date="2018-05" db="EMBL/GenBank/DDBJ databases">
        <authorList>
            <person name="Lanie J.A."/>
            <person name="Ng W.-L."/>
            <person name="Kazmierczak K.M."/>
            <person name="Andrzejewski T.M."/>
            <person name="Davidsen T.M."/>
            <person name="Wayne K.J."/>
            <person name="Tettelin H."/>
            <person name="Glass J.I."/>
            <person name="Rusch D."/>
            <person name="Podicherti R."/>
            <person name="Tsui H.-C.T."/>
            <person name="Winkler M.E."/>
        </authorList>
    </citation>
    <scope>NUCLEOTIDE SEQUENCE</scope>
</reference>
<evidence type="ECO:0000313" key="1">
    <source>
        <dbReference type="EMBL" id="SVA73446.1"/>
    </source>
</evidence>
<organism evidence="1">
    <name type="scientific">marine metagenome</name>
    <dbReference type="NCBI Taxonomy" id="408172"/>
    <lineage>
        <taxon>unclassified sequences</taxon>
        <taxon>metagenomes</taxon>
        <taxon>ecological metagenomes</taxon>
    </lineage>
</organism>
<dbReference type="EMBL" id="UINC01017652">
    <property type="protein sequence ID" value="SVA73446.1"/>
    <property type="molecule type" value="Genomic_DNA"/>
</dbReference>
<sequence length="38" mass="4121">MSKTVPSVVTIYDHKISTATHNVRVLFLKPGGGPAREI</sequence>
<accession>A0A381Y8M0</accession>